<feature type="transmembrane region" description="Helical" evidence="8">
    <location>
        <begin position="58"/>
        <end position="81"/>
    </location>
</feature>
<dbReference type="Pfam" id="PF03547">
    <property type="entry name" value="Mem_trans"/>
    <property type="match status" value="1"/>
</dbReference>
<dbReference type="GO" id="GO:0005886">
    <property type="term" value="C:plasma membrane"/>
    <property type="evidence" value="ECO:0007669"/>
    <property type="project" value="UniProtKB-SubCell"/>
</dbReference>
<organism evidence="9 10">
    <name type="scientific">candidate division MSBL1 archaeon SCGC-AAA382F02</name>
    <dbReference type="NCBI Taxonomy" id="1698282"/>
    <lineage>
        <taxon>Archaea</taxon>
        <taxon>Methanobacteriati</taxon>
        <taxon>Methanobacteriota</taxon>
        <taxon>candidate division MSBL1</taxon>
    </lineage>
</organism>
<evidence type="ECO:0000256" key="5">
    <source>
        <dbReference type="ARBA" id="ARBA00022692"/>
    </source>
</evidence>
<evidence type="ECO:0000256" key="1">
    <source>
        <dbReference type="ARBA" id="ARBA00004651"/>
    </source>
</evidence>
<evidence type="ECO:0000256" key="2">
    <source>
        <dbReference type="ARBA" id="ARBA00010145"/>
    </source>
</evidence>
<evidence type="ECO:0000256" key="4">
    <source>
        <dbReference type="ARBA" id="ARBA00022475"/>
    </source>
</evidence>
<evidence type="ECO:0000256" key="8">
    <source>
        <dbReference type="SAM" id="Phobius"/>
    </source>
</evidence>
<sequence>MFLDVVGPIIVLLVIGFAAKEIGLLDSSRVDILNKLAFYVALPALVFYSTYSRSLKEIFSLPLVLAFCLVILSTLIVGWFVHKRIEKNSRRSVATIQSYHGNIGYMGLPIVTMALEEAAGAKASLLLGVGSIIQILLTIIILIYLNTRQAEITKEITKGIINPVVLALVAGILFSYFGLSLPNLMEESISILSEAALPIALLGVGASIELARRVGDLPIIGSVIGLKMILMPLLGWIAFSAFGVGGVAEEAGILMLGMPTAVSTFIYAKELGGDARLASLNISLTTILSILTISVMLLIF</sequence>
<comment type="subcellular location">
    <subcellularLocation>
        <location evidence="1">Cell membrane</location>
        <topology evidence="1">Multi-pass membrane protein</topology>
    </subcellularLocation>
</comment>
<dbReference type="AlphaFoldDB" id="A0A133VHC5"/>
<dbReference type="GO" id="GO:0055085">
    <property type="term" value="P:transmembrane transport"/>
    <property type="evidence" value="ECO:0007669"/>
    <property type="project" value="InterPro"/>
</dbReference>
<evidence type="ECO:0000313" key="10">
    <source>
        <dbReference type="Proteomes" id="UP000070491"/>
    </source>
</evidence>
<dbReference type="EMBL" id="LHYG01000031">
    <property type="protein sequence ID" value="KXB05853.1"/>
    <property type="molecule type" value="Genomic_DNA"/>
</dbReference>
<feature type="transmembrane region" description="Helical" evidence="8">
    <location>
        <begin position="6"/>
        <end position="24"/>
    </location>
</feature>
<feature type="transmembrane region" description="Helical" evidence="8">
    <location>
        <begin position="36"/>
        <end position="52"/>
    </location>
</feature>
<keyword evidence="5 8" id="KW-0812">Transmembrane</keyword>
<comment type="similarity">
    <text evidence="2">Belongs to the auxin efflux carrier (TC 2.A.69) family.</text>
</comment>
<feature type="transmembrane region" description="Helical" evidence="8">
    <location>
        <begin position="280"/>
        <end position="299"/>
    </location>
</feature>
<dbReference type="PANTHER" id="PTHR36838:SF3">
    <property type="entry name" value="TRANSPORTER AUXIN EFFLUX CARRIER EC FAMILY"/>
    <property type="match status" value="1"/>
</dbReference>
<evidence type="ECO:0000256" key="7">
    <source>
        <dbReference type="ARBA" id="ARBA00023136"/>
    </source>
</evidence>
<keyword evidence="4" id="KW-1003">Cell membrane</keyword>
<keyword evidence="6 8" id="KW-1133">Transmembrane helix</keyword>
<feature type="transmembrane region" description="Helical" evidence="8">
    <location>
        <begin position="251"/>
        <end position="268"/>
    </location>
</feature>
<feature type="transmembrane region" description="Helical" evidence="8">
    <location>
        <begin position="159"/>
        <end position="179"/>
    </location>
</feature>
<proteinExistence type="inferred from homology"/>
<evidence type="ECO:0000313" key="9">
    <source>
        <dbReference type="EMBL" id="KXB05853.1"/>
    </source>
</evidence>
<keyword evidence="3" id="KW-0813">Transport</keyword>
<feature type="transmembrane region" description="Helical" evidence="8">
    <location>
        <begin position="125"/>
        <end position="147"/>
    </location>
</feature>
<keyword evidence="10" id="KW-1185">Reference proteome</keyword>
<feature type="transmembrane region" description="Helical" evidence="8">
    <location>
        <begin position="102"/>
        <end position="119"/>
    </location>
</feature>
<comment type="caution">
    <text evidence="9">The sequence shown here is derived from an EMBL/GenBank/DDBJ whole genome shotgun (WGS) entry which is preliminary data.</text>
</comment>
<dbReference type="InterPro" id="IPR038770">
    <property type="entry name" value="Na+/solute_symporter_sf"/>
</dbReference>
<evidence type="ECO:0008006" key="11">
    <source>
        <dbReference type="Google" id="ProtNLM"/>
    </source>
</evidence>
<dbReference type="Proteomes" id="UP000070491">
    <property type="component" value="Unassembled WGS sequence"/>
</dbReference>
<protein>
    <recommendedName>
        <fullName evidence="11">Transporter</fullName>
    </recommendedName>
</protein>
<evidence type="ECO:0000256" key="3">
    <source>
        <dbReference type="ARBA" id="ARBA00022448"/>
    </source>
</evidence>
<dbReference type="Gene3D" id="1.20.1530.20">
    <property type="match status" value="1"/>
</dbReference>
<gene>
    <name evidence="9" type="ORF">AKJ53_01880</name>
</gene>
<evidence type="ECO:0000256" key="6">
    <source>
        <dbReference type="ARBA" id="ARBA00022989"/>
    </source>
</evidence>
<dbReference type="PANTHER" id="PTHR36838">
    <property type="entry name" value="AUXIN EFFLUX CARRIER FAMILY PROTEIN"/>
    <property type="match status" value="1"/>
</dbReference>
<reference evidence="9 10" key="1">
    <citation type="journal article" date="2016" name="Sci. Rep.">
        <title>Metabolic traits of an uncultured archaeal lineage -MSBL1- from brine pools of the Red Sea.</title>
        <authorList>
            <person name="Mwirichia R."/>
            <person name="Alam I."/>
            <person name="Rashid M."/>
            <person name="Vinu M."/>
            <person name="Ba-Alawi W."/>
            <person name="Anthony Kamau A."/>
            <person name="Kamanda Ngugi D."/>
            <person name="Goker M."/>
            <person name="Klenk H.P."/>
            <person name="Bajic V."/>
            <person name="Stingl U."/>
        </authorList>
    </citation>
    <scope>NUCLEOTIDE SEQUENCE [LARGE SCALE GENOMIC DNA]</scope>
    <source>
        <strain evidence="9">SCGC-AAA382F02</strain>
    </source>
</reference>
<feature type="transmembrane region" description="Helical" evidence="8">
    <location>
        <begin position="217"/>
        <end position="239"/>
    </location>
</feature>
<keyword evidence="7 8" id="KW-0472">Membrane</keyword>
<feature type="transmembrane region" description="Helical" evidence="8">
    <location>
        <begin position="191"/>
        <end position="210"/>
    </location>
</feature>
<name>A0A133VHC5_9EURY</name>
<dbReference type="InterPro" id="IPR004776">
    <property type="entry name" value="Mem_transp_PIN-like"/>
</dbReference>
<accession>A0A133VHC5</accession>